<evidence type="ECO:0000313" key="2">
    <source>
        <dbReference type="Proteomes" id="UP000230843"/>
    </source>
</evidence>
<accession>A0A2M7Z767</accession>
<protein>
    <recommendedName>
        <fullName evidence="3">Peptidase M50 domain-containing protein</fullName>
    </recommendedName>
</protein>
<name>A0A2M7Z767_9BACT</name>
<gene>
    <name evidence="1" type="ORF">CO137_01795</name>
</gene>
<dbReference type="EMBL" id="PFVJ01000038">
    <property type="protein sequence ID" value="PJA89902.1"/>
    <property type="molecule type" value="Genomic_DNA"/>
</dbReference>
<dbReference type="Proteomes" id="UP000230843">
    <property type="component" value="Unassembled WGS sequence"/>
</dbReference>
<organism evidence="1 2">
    <name type="scientific">Candidatus Magasanikbacteria bacterium CG_4_9_14_3_um_filter_32_9</name>
    <dbReference type="NCBI Taxonomy" id="1974644"/>
    <lineage>
        <taxon>Bacteria</taxon>
        <taxon>Candidatus Magasanikiibacteriota</taxon>
    </lineage>
</organism>
<proteinExistence type="predicted"/>
<evidence type="ECO:0008006" key="3">
    <source>
        <dbReference type="Google" id="ProtNLM"/>
    </source>
</evidence>
<sequence length="216" mass="23953">MFEQQTGKTADIHGLASAGVGMLVVDFFLQTTIHEGSHALMSIANGYEIVGFYPYPTFSKEMGFSFGYYESFIFETQSPKTMALIKITPKIVDVGMLSSYALLEEFDVLPNNQYAQLAIWTVAFGAWVDLARDFCSGICYKGGVNNDLKKFEESMGYTSPWEKFAVRGTIVLLASLSAYPLYNGLRKVIDPAMTKNLDMIDGLTVGPGMIGYRLEF</sequence>
<dbReference type="AlphaFoldDB" id="A0A2M7Z767"/>
<reference evidence="2" key="1">
    <citation type="submission" date="2017-09" db="EMBL/GenBank/DDBJ databases">
        <title>Depth-based differentiation of microbial function through sediment-hosted aquifers and enrichment of novel symbionts in the deep terrestrial subsurface.</title>
        <authorList>
            <person name="Probst A.J."/>
            <person name="Ladd B."/>
            <person name="Jarett J.K."/>
            <person name="Geller-Mcgrath D.E."/>
            <person name="Sieber C.M.K."/>
            <person name="Emerson J.B."/>
            <person name="Anantharaman K."/>
            <person name="Thomas B.C."/>
            <person name="Malmstrom R."/>
            <person name="Stieglmeier M."/>
            <person name="Klingl A."/>
            <person name="Woyke T."/>
            <person name="Ryan C.M."/>
            <person name="Banfield J.F."/>
        </authorList>
    </citation>
    <scope>NUCLEOTIDE SEQUENCE [LARGE SCALE GENOMIC DNA]</scope>
</reference>
<comment type="caution">
    <text evidence="1">The sequence shown here is derived from an EMBL/GenBank/DDBJ whole genome shotgun (WGS) entry which is preliminary data.</text>
</comment>
<evidence type="ECO:0000313" key="1">
    <source>
        <dbReference type="EMBL" id="PJA89902.1"/>
    </source>
</evidence>